<dbReference type="Gene3D" id="2.120.10.10">
    <property type="match status" value="1"/>
</dbReference>
<dbReference type="KEGG" id="geo:Geob_0151"/>
<dbReference type="HOGENOM" id="CLU_660153_0_0_7"/>
<sequence>MRKNVLVALVVALTVSSSLAFAASTPLFNAPVKFGEGVPGRGHGRMAVDGQNFYATFGTETAAMANTNGRIQDAVRIVKSANRGALWGRSTALQTSDFSAFPVAFTAVDQFSARVAISNDPLYPGQKIVHTIWKSTESSGVDNIYYSFFATRPDQNGWSAPVKINGTTNVMNGAELVVTASGSIHVVYGSLTGAQPAETLYYTGAQAPGGIFSEPTVLPLPAYQMRVGEPALAVDSSDNVYAAYVADSKSVYLNKKPALSYNWSAPQLVADLGSMSQDLSLAVADSNSYYIAVIGGVPTESLSLMVTTDGGTTWRARTLIADHSYGGITSGPSVVVSPTKVITVASETGTVVDWNYTFTGIKVWRSDDNGATWSAPASVKGQSNPRLILDSSNKANLSVADEQNNDGSNLLWIRER</sequence>
<dbReference type="AlphaFoldDB" id="B9M8J0"/>
<evidence type="ECO:0000313" key="2">
    <source>
        <dbReference type="Proteomes" id="UP000007721"/>
    </source>
</evidence>
<reference evidence="1 2" key="1">
    <citation type="submission" date="2009-01" db="EMBL/GenBank/DDBJ databases">
        <title>Complete sequence of Geobacter sp. FRC-32.</title>
        <authorList>
            <consortium name="US DOE Joint Genome Institute"/>
            <person name="Lucas S."/>
            <person name="Copeland A."/>
            <person name="Lapidus A."/>
            <person name="Glavina del Rio T."/>
            <person name="Dalin E."/>
            <person name="Tice H."/>
            <person name="Bruce D."/>
            <person name="Goodwin L."/>
            <person name="Pitluck S."/>
            <person name="Saunders E."/>
            <person name="Brettin T."/>
            <person name="Detter J.C."/>
            <person name="Han C."/>
            <person name="Larimer F."/>
            <person name="Land M."/>
            <person name="Hauser L."/>
            <person name="Kyrpides N."/>
            <person name="Ovchinnikova G."/>
            <person name="Kostka J."/>
            <person name="Richardson P."/>
        </authorList>
    </citation>
    <scope>NUCLEOTIDE SEQUENCE [LARGE SCALE GENOMIC DNA]</scope>
    <source>
        <strain evidence="2">DSM 22248 / JCM 15807 / FRC-32</strain>
    </source>
</reference>
<dbReference type="CDD" id="cd15482">
    <property type="entry name" value="Sialidase_non-viral"/>
    <property type="match status" value="1"/>
</dbReference>
<evidence type="ECO:0008006" key="3">
    <source>
        <dbReference type="Google" id="ProtNLM"/>
    </source>
</evidence>
<dbReference type="RefSeq" id="WP_012645254.1">
    <property type="nucleotide sequence ID" value="NC_011979.1"/>
</dbReference>
<dbReference type="Proteomes" id="UP000007721">
    <property type="component" value="Chromosome"/>
</dbReference>
<proteinExistence type="predicted"/>
<name>B9M8J0_GEODF</name>
<dbReference type="InterPro" id="IPR036278">
    <property type="entry name" value="Sialidase_sf"/>
</dbReference>
<dbReference type="EMBL" id="CP001390">
    <property type="protein sequence ID" value="ACM18525.1"/>
    <property type="molecule type" value="Genomic_DNA"/>
</dbReference>
<protein>
    <recommendedName>
        <fullName evidence="3">Exo-alpha-sialidase</fullName>
    </recommendedName>
</protein>
<dbReference type="OrthoDB" id="9807193at2"/>
<organism evidence="1 2">
    <name type="scientific">Geotalea daltonii (strain DSM 22248 / JCM 15807 / FRC-32)</name>
    <name type="common">Geobacter daltonii</name>
    <dbReference type="NCBI Taxonomy" id="316067"/>
    <lineage>
        <taxon>Bacteria</taxon>
        <taxon>Pseudomonadati</taxon>
        <taxon>Thermodesulfobacteriota</taxon>
        <taxon>Desulfuromonadia</taxon>
        <taxon>Geobacterales</taxon>
        <taxon>Geobacteraceae</taxon>
        <taxon>Geotalea</taxon>
    </lineage>
</organism>
<dbReference type="SUPFAM" id="SSF50939">
    <property type="entry name" value="Sialidases"/>
    <property type="match status" value="1"/>
</dbReference>
<accession>B9M8J0</accession>
<evidence type="ECO:0000313" key="1">
    <source>
        <dbReference type="EMBL" id="ACM18525.1"/>
    </source>
</evidence>
<gene>
    <name evidence="1" type="ordered locus">Geob_0151</name>
</gene>
<keyword evidence="2" id="KW-1185">Reference proteome</keyword>